<keyword evidence="2" id="KW-1185">Reference proteome</keyword>
<name>A0A3N4KK33_9PEZI</name>
<dbReference type="Proteomes" id="UP000277580">
    <property type="component" value="Unassembled WGS sequence"/>
</dbReference>
<dbReference type="Gene3D" id="3.30.710.10">
    <property type="entry name" value="Potassium Channel Kv1.1, Chain A"/>
    <property type="match status" value="1"/>
</dbReference>
<protein>
    <recommendedName>
        <fullName evidence="3">BTB domain-containing protein</fullName>
    </recommendedName>
</protein>
<dbReference type="AlphaFoldDB" id="A0A3N4KK33"/>
<dbReference type="SUPFAM" id="SSF54695">
    <property type="entry name" value="POZ domain"/>
    <property type="match status" value="1"/>
</dbReference>
<dbReference type="InterPro" id="IPR011333">
    <property type="entry name" value="SKP1/BTB/POZ_sf"/>
</dbReference>
<organism evidence="1 2">
    <name type="scientific">Morchella conica CCBAS932</name>
    <dbReference type="NCBI Taxonomy" id="1392247"/>
    <lineage>
        <taxon>Eukaryota</taxon>
        <taxon>Fungi</taxon>
        <taxon>Dikarya</taxon>
        <taxon>Ascomycota</taxon>
        <taxon>Pezizomycotina</taxon>
        <taxon>Pezizomycetes</taxon>
        <taxon>Pezizales</taxon>
        <taxon>Morchellaceae</taxon>
        <taxon>Morchella</taxon>
    </lineage>
</organism>
<evidence type="ECO:0000313" key="1">
    <source>
        <dbReference type="EMBL" id="RPB09788.1"/>
    </source>
</evidence>
<dbReference type="InParanoid" id="A0A3N4KK33"/>
<evidence type="ECO:0000313" key="2">
    <source>
        <dbReference type="Proteomes" id="UP000277580"/>
    </source>
</evidence>
<proteinExistence type="predicted"/>
<accession>A0A3N4KK33</accession>
<dbReference type="EMBL" id="ML119148">
    <property type="protein sequence ID" value="RPB09788.1"/>
    <property type="molecule type" value="Genomic_DNA"/>
</dbReference>
<evidence type="ECO:0008006" key="3">
    <source>
        <dbReference type="Google" id="ProtNLM"/>
    </source>
</evidence>
<gene>
    <name evidence="1" type="ORF">P167DRAFT_566979</name>
</gene>
<dbReference type="OrthoDB" id="194443at2759"/>
<reference evidence="1 2" key="1">
    <citation type="journal article" date="2018" name="Nat. Ecol. Evol.">
        <title>Pezizomycetes genomes reveal the molecular basis of ectomycorrhizal truffle lifestyle.</title>
        <authorList>
            <person name="Murat C."/>
            <person name="Payen T."/>
            <person name="Noel B."/>
            <person name="Kuo A."/>
            <person name="Morin E."/>
            <person name="Chen J."/>
            <person name="Kohler A."/>
            <person name="Krizsan K."/>
            <person name="Balestrini R."/>
            <person name="Da Silva C."/>
            <person name="Montanini B."/>
            <person name="Hainaut M."/>
            <person name="Levati E."/>
            <person name="Barry K.W."/>
            <person name="Belfiori B."/>
            <person name="Cichocki N."/>
            <person name="Clum A."/>
            <person name="Dockter R.B."/>
            <person name="Fauchery L."/>
            <person name="Guy J."/>
            <person name="Iotti M."/>
            <person name="Le Tacon F."/>
            <person name="Lindquist E.A."/>
            <person name="Lipzen A."/>
            <person name="Malagnac F."/>
            <person name="Mello A."/>
            <person name="Molinier V."/>
            <person name="Miyauchi S."/>
            <person name="Poulain J."/>
            <person name="Riccioni C."/>
            <person name="Rubini A."/>
            <person name="Sitrit Y."/>
            <person name="Splivallo R."/>
            <person name="Traeger S."/>
            <person name="Wang M."/>
            <person name="Zifcakova L."/>
            <person name="Wipf D."/>
            <person name="Zambonelli A."/>
            <person name="Paolocci F."/>
            <person name="Nowrousian M."/>
            <person name="Ottonello S."/>
            <person name="Baldrian P."/>
            <person name="Spatafora J.W."/>
            <person name="Henrissat B."/>
            <person name="Nagy L.G."/>
            <person name="Aury J.M."/>
            <person name="Wincker P."/>
            <person name="Grigoriev I.V."/>
            <person name="Bonfante P."/>
            <person name="Martin F.M."/>
        </authorList>
    </citation>
    <scope>NUCLEOTIDE SEQUENCE [LARGE SCALE GENOMIC DNA]</scope>
    <source>
        <strain evidence="1 2">CCBAS932</strain>
    </source>
</reference>
<sequence>MERIHVVDLSSSSLTGGAPVLTNYTAFPLEDNPYPDNPSIRVESPPLEVYVGPSRVHFTVPRNPLIKHSAYWRHHLTPQILSQPAITLTLPHDHPGTFDLVLQFLQRSTYSVPPESQSQSPAIFVHTAVYLFAHKYHMPLLSTHALQQIYKLLVSYHNARYSAFAERLELPERVELVRMVYAGTEGFPKDPLRALVLKDFARRWEEWKVCGGVEGVWGIGGFVRDLMGCLGNGRDELEVPGGVRMSARGGPGDGTVRLMVWL</sequence>